<reference evidence="2" key="1">
    <citation type="submission" date="2020-11" db="EMBL/GenBank/DDBJ databases">
        <title>Novosphingobium aureum sp. nov., a marine bacterium isolated from sediment of a salt flat.</title>
        <authorList>
            <person name="Yoo Y."/>
            <person name="Kim J.-J."/>
        </authorList>
    </citation>
    <scope>NUCLEOTIDE SEQUENCE</scope>
    <source>
        <strain evidence="2">YJ-S2-02</strain>
    </source>
</reference>
<evidence type="ECO:0000256" key="1">
    <source>
        <dbReference type="SAM" id="Phobius"/>
    </source>
</evidence>
<sequence>MMEPAVSGQPSPRAFLRVAGASIARHQLGIALALDCQRIVCLARDMSPDMIAFQHACEQAGRQFNLVTAASQLSGLITANDEIFLFSDGLFADQEGAARLLDSARGQVLVQPIEGAQAAGFERIDINRASAGLARLPGELVERLRELPADYDTVSALVRIALQSGLLMTEVPSHLRSPSSWRLVHNEHEALEIEGEWLRTNTQSNGTGLVGQAIGRWAALTFGASLLHAGNASNVLSISILVDCIAAFLLGWLGLAWAGFLCAGAGAVMVDMHRRLRAAERRSLGESKPAVARADVLGWLLDAVLAGLCLWATPRLQHEDLLSWIFAPAMLFLLLNLLVRQIDVRHASWLEDRVLLSVLLAGAVLFGQVDGLVQFAGLGLVGLALLMPRRCRS</sequence>
<proteinExistence type="predicted"/>
<organism evidence="2 3">
    <name type="scientific">Novosphingobium aureum</name>
    <dbReference type="NCBI Taxonomy" id="2792964"/>
    <lineage>
        <taxon>Bacteria</taxon>
        <taxon>Pseudomonadati</taxon>
        <taxon>Pseudomonadota</taxon>
        <taxon>Alphaproteobacteria</taxon>
        <taxon>Sphingomonadales</taxon>
        <taxon>Sphingomonadaceae</taxon>
        <taxon>Novosphingobium</taxon>
    </lineage>
</organism>
<protein>
    <submittedName>
        <fullName evidence="2">Uncharacterized protein</fullName>
    </submittedName>
</protein>
<name>A0A931HCK7_9SPHN</name>
<dbReference type="AlphaFoldDB" id="A0A931HCK7"/>
<accession>A0A931HCK7</accession>
<feature type="transmembrane region" description="Helical" evidence="1">
    <location>
        <begin position="245"/>
        <end position="270"/>
    </location>
</feature>
<feature type="transmembrane region" description="Helical" evidence="1">
    <location>
        <begin position="354"/>
        <end position="387"/>
    </location>
</feature>
<comment type="caution">
    <text evidence="2">The sequence shown here is derived from an EMBL/GenBank/DDBJ whole genome shotgun (WGS) entry which is preliminary data.</text>
</comment>
<evidence type="ECO:0000313" key="2">
    <source>
        <dbReference type="EMBL" id="MBH0113476.1"/>
    </source>
</evidence>
<evidence type="ECO:0000313" key="3">
    <source>
        <dbReference type="Proteomes" id="UP000617634"/>
    </source>
</evidence>
<keyword evidence="3" id="KW-1185">Reference proteome</keyword>
<dbReference type="EMBL" id="JADZGI010000001">
    <property type="protein sequence ID" value="MBH0113476.1"/>
    <property type="molecule type" value="Genomic_DNA"/>
</dbReference>
<dbReference type="Proteomes" id="UP000617634">
    <property type="component" value="Unassembled WGS sequence"/>
</dbReference>
<keyword evidence="1" id="KW-0472">Membrane</keyword>
<keyword evidence="1" id="KW-1133">Transmembrane helix</keyword>
<gene>
    <name evidence="2" type="ORF">I5E68_11005</name>
</gene>
<feature type="transmembrane region" description="Helical" evidence="1">
    <location>
        <begin position="325"/>
        <end position="342"/>
    </location>
</feature>
<keyword evidence="1" id="KW-0812">Transmembrane</keyword>